<gene>
    <name evidence="2" type="ORF">ThimaDRAFT_4425</name>
</gene>
<evidence type="ECO:0000313" key="2">
    <source>
        <dbReference type="EMBL" id="EGV16331.1"/>
    </source>
</evidence>
<keyword evidence="3" id="KW-1185">Reference proteome</keyword>
<dbReference type="STRING" id="768671.ThimaDRAFT_4425"/>
<organism evidence="2 3">
    <name type="scientific">Thiocapsa marina 5811</name>
    <dbReference type="NCBI Taxonomy" id="768671"/>
    <lineage>
        <taxon>Bacteria</taxon>
        <taxon>Pseudomonadati</taxon>
        <taxon>Pseudomonadota</taxon>
        <taxon>Gammaproteobacteria</taxon>
        <taxon>Chromatiales</taxon>
        <taxon>Chromatiaceae</taxon>
        <taxon>Thiocapsa</taxon>
    </lineage>
</organism>
<keyword evidence="1" id="KW-0812">Transmembrane</keyword>
<reference evidence="2 3" key="1">
    <citation type="submission" date="2011-06" db="EMBL/GenBank/DDBJ databases">
        <title>The draft genome of Thiocapsa marina 5811.</title>
        <authorList>
            <consortium name="US DOE Joint Genome Institute (JGI-PGF)"/>
            <person name="Lucas S."/>
            <person name="Han J."/>
            <person name="Cheng J.-F."/>
            <person name="Goodwin L."/>
            <person name="Pitluck S."/>
            <person name="Peters L."/>
            <person name="Land M.L."/>
            <person name="Hauser L."/>
            <person name="Vogl K."/>
            <person name="Liu Z."/>
            <person name="Imhoff J."/>
            <person name="Thiel V."/>
            <person name="Frigaard N.-U."/>
            <person name="Bryant D."/>
            <person name="Woyke T.J."/>
        </authorList>
    </citation>
    <scope>NUCLEOTIDE SEQUENCE [LARGE SCALE GENOMIC DNA]</scope>
    <source>
        <strain evidence="2 3">5811</strain>
    </source>
</reference>
<dbReference type="AlphaFoldDB" id="F9UHM2"/>
<dbReference type="InterPro" id="IPR045584">
    <property type="entry name" value="Pilin-like"/>
</dbReference>
<keyword evidence="1" id="KW-0472">Membrane</keyword>
<evidence type="ECO:0000256" key="1">
    <source>
        <dbReference type="SAM" id="Phobius"/>
    </source>
</evidence>
<dbReference type="EMBL" id="AFWV01000019">
    <property type="protein sequence ID" value="EGV16331.1"/>
    <property type="molecule type" value="Genomic_DNA"/>
</dbReference>
<protein>
    <submittedName>
        <fullName evidence="2">Uncharacterized protein</fullName>
    </submittedName>
</protein>
<proteinExistence type="predicted"/>
<accession>F9UHM2</accession>
<sequence>MKKHPQDFTLIALMIVVVIIGILAAVALPTRLLVAATASGPRPKSWIRHMADVPF</sequence>
<dbReference type="SUPFAM" id="SSF54523">
    <property type="entry name" value="Pili subunits"/>
    <property type="match status" value="1"/>
</dbReference>
<evidence type="ECO:0000313" key="3">
    <source>
        <dbReference type="Proteomes" id="UP000005459"/>
    </source>
</evidence>
<name>F9UHM2_9GAMM</name>
<dbReference type="Gene3D" id="3.30.700.10">
    <property type="entry name" value="Glycoprotein, Type 4 Pilin"/>
    <property type="match status" value="1"/>
</dbReference>
<keyword evidence="1" id="KW-1133">Transmembrane helix</keyword>
<feature type="transmembrane region" description="Helical" evidence="1">
    <location>
        <begin position="7"/>
        <end position="28"/>
    </location>
</feature>
<dbReference type="Proteomes" id="UP000005459">
    <property type="component" value="Unassembled WGS sequence"/>
</dbReference>